<dbReference type="AlphaFoldDB" id="A0A366KA19"/>
<keyword evidence="1" id="KW-0472">Membrane</keyword>
<evidence type="ECO:0000256" key="1">
    <source>
        <dbReference type="SAM" id="Phobius"/>
    </source>
</evidence>
<reference evidence="2 3" key="1">
    <citation type="submission" date="2017-10" db="EMBL/GenBank/DDBJ databases">
        <title>Bifidobacterium xylocopum sp. nov. and Bifidobacterium aemilianum sp. nov., from the carpenter bee (Xylocopa violacea) digestive tract.</title>
        <authorList>
            <person name="Alberoni D."/>
            <person name="Baffoni L."/>
            <person name="Di Gioia D."/>
            <person name="Gaggia F."/>
            <person name="Biavati B."/>
        </authorList>
    </citation>
    <scope>NUCLEOTIDE SEQUENCE [LARGE SCALE GENOMIC DNA]</scope>
    <source>
        <strain evidence="2 3">XV10</strain>
    </source>
</reference>
<evidence type="ECO:0000313" key="3">
    <source>
        <dbReference type="Proteomes" id="UP000252530"/>
    </source>
</evidence>
<dbReference type="OrthoDB" id="3237337at2"/>
<keyword evidence="3" id="KW-1185">Reference proteome</keyword>
<evidence type="ECO:0000313" key="2">
    <source>
        <dbReference type="EMBL" id="RBP97973.1"/>
    </source>
</evidence>
<feature type="transmembrane region" description="Helical" evidence="1">
    <location>
        <begin position="72"/>
        <end position="94"/>
    </location>
</feature>
<proteinExistence type="predicted"/>
<gene>
    <name evidence="2" type="ORF">CRD60_04615</name>
</gene>
<keyword evidence="1" id="KW-0812">Transmembrane</keyword>
<sequence length="100" mass="10283">MSAVGSVILAESLSNPTACLPPGFAGPVSVALGWIKAIGLAIAIVALTRIGTHIVRQQGDGVPDRDDTFDKLMNWVIAVFIISGALSFMTALGLDVATSC</sequence>
<protein>
    <recommendedName>
        <fullName evidence="4">TrbC/VIRB2 family protein</fullName>
    </recommendedName>
</protein>
<keyword evidence="1" id="KW-1133">Transmembrane helix</keyword>
<evidence type="ECO:0008006" key="4">
    <source>
        <dbReference type="Google" id="ProtNLM"/>
    </source>
</evidence>
<dbReference type="Proteomes" id="UP000252530">
    <property type="component" value="Unassembled WGS sequence"/>
</dbReference>
<accession>A0A366KA19</accession>
<feature type="transmembrane region" description="Helical" evidence="1">
    <location>
        <begin position="30"/>
        <end position="51"/>
    </location>
</feature>
<dbReference type="EMBL" id="PDCG01000003">
    <property type="protein sequence ID" value="RBP97973.1"/>
    <property type="molecule type" value="Genomic_DNA"/>
</dbReference>
<name>A0A366KA19_9BIFI</name>
<organism evidence="2 3">
    <name type="scientific">Bifidobacterium aemilianum</name>
    <dbReference type="NCBI Taxonomy" id="2493120"/>
    <lineage>
        <taxon>Bacteria</taxon>
        <taxon>Bacillati</taxon>
        <taxon>Actinomycetota</taxon>
        <taxon>Actinomycetes</taxon>
        <taxon>Bifidobacteriales</taxon>
        <taxon>Bifidobacteriaceae</taxon>
        <taxon>Bifidobacterium</taxon>
    </lineage>
</organism>
<comment type="caution">
    <text evidence="2">The sequence shown here is derived from an EMBL/GenBank/DDBJ whole genome shotgun (WGS) entry which is preliminary data.</text>
</comment>